<keyword evidence="1" id="KW-0472">Membrane</keyword>
<protein>
    <recommendedName>
        <fullName evidence="4">Prepilin-type N-terminal cleavage/methylation domain-containing protein</fullName>
    </recommendedName>
</protein>
<evidence type="ECO:0000256" key="1">
    <source>
        <dbReference type="SAM" id="Phobius"/>
    </source>
</evidence>
<dbReference type="PROSITE" id="PS00409">
    <property type="entry name" value="PROKAR_NTER_METHYL"/>
    <property type="match status" value="1"/>
</dbReference>
<dbReference type="EMBL" id="JACJQY010000008">
    <property type="protein sequence ID" value="MBD2316584.1"/>
    <property type="molecule type" value="Genomic_DNA"/>
</dbReference>
<dbReference type="Proteomes" id="UP000618445">
    <property type="component" value="Unassembled WGS sequence"/>
</dbReference>
<dbReference type="InterPro" id="IPR045584">
    <property type="entry name" value="Pilin-like"/>
</dbReference>
<keyword evidence="1" id="KW-0812">Transmembrane</keyword>
<sequence>MIFSSRKFWKLDRSNKKQRSNRSSLIISWVRDMKRLIAKMFVISDRKALQIGGFTLIELLVAMLIATLIISTMLAFTINIMETDRREQAKVETQGEVQAALDYISDDLQEAVYIYNADGLERVSPNGISNQIPTFANSTPVLAFWKRIYYDPNENVPVGGGNTKRVGCLEYGTSITNSTAALTCDANNPTGSGRYSYSLVVYYLTYNNANGANQAWSSAARLDRWEVRDGIRASCQLGAAGNPSLISPTCPEPVPISRVEVTPNNFVNYWVAPDAGFKPFDAQGADLTTVMNSWTKTSAAYTATPTPLLDLVDDTPFVAGQDDGTATNPPFRIAIGPNTGVAGNWSNASCSDPMVGVGGASIQAAQRIPSTFTVGGLSSFYACVNSTNTVARVYLRGNALARLRPNQTQSQRAITDQNNTFLSTSSVRAYGRGKLFFQQ</sequence>
<keyword evidence="1" id="KW-1133">Transmembrane helix</keyword>
<reference evidence="2 3" key="1">
    <citation type="journal article" date="2020" name="ISME J.">
        <title>Comparative genomics reveals insights into cyanobacterial evolution and habitat adaptation.</title>
        <authorList>
            <person name="Chen M.Y."/>
            <person name="Teng W.K."/>
            <person name="Zhao L."/>
            <person name="Hu C.X."/>
            <person name="Zhou Y.K."/>
            <person name="Han B.P."/>
            <person name="Song L.R."/>
            <person name="Shu W.S."/>
        </authorList>
    </citation>
    <scope>NUCLEOTIDE SEQUENCE [LARGE SCALE GENOMIC DNA]</scope>
    <source>
        <strain evidence="2 3">FACHB-1050</strain>
    </source>
</reference>
<dbReference type="NCBIfam" id="NF038304">
    <property type="entry name" value="EPS_HpsC"/>
    <property type="match status" value="1"/>
</dbReference>
<evidence type="ECO:0000313" key="2">
    <source>
        <dbReference type="EMBL" id="MBD2316584.1"/>
    </source>
</evidence>
<comment type="caution">
    <text evidence="2">The sequence shown here is derived from an EMBL/GenBank/DDBJ whole genome shotgun (WGS) entry which is preliminary data.</text>
</comment>
<evidence type="ECO:0008006" key="4">
    <source>
        <dbReference type="Google" id="ProtNLM"/>
    </source>
</evidence>
<feature type="transmembrane region" description="Helical" evidence="1">
    <location>
        <begin position="56"/>
        <end position="78"/>
    </location>
</feature>
<dbReference type="SUPFAM" id="SSF54523">
    <property type="entry name" value="Pili subunits"/>
    <property type="match status" value="1"/>
</dbReference>
<name>A0ABR8C7D2_9CYAN</name>
<dbReference type="InterPro" id="IPR012902">
    <property type="entry name" value="N_methyl_site"/>
</dbReference>
<proteinExistence type="predicted"/>
<keyword evidence="3" id="KW-1185">Reference proteome</keyword>
<accession>A0ABR8C7D2</accession>
<organism evidence="2 3">
    <name type="scientific">Phormidium tenue FACHB-1050</name>
    <dbReference type="NCBI Taxonomy" id="2692857"/>
    <lineage>
        <taxon>Bacteria</taxon>
        <taxon>Bacillati</taxon>
        <taxon>Cyanobacteriota</taxon>
        <taxon>Cyanophyceae</taxon>
        <taxon>Oscillatoriophycideae</taxon>
        <taxon>Oscillatoriales</taxon>
        <taxon>Oscillatoriaceae</taxon>
        <taxon>Phormidium</taxon>
    </lineage>
</organism>
<dbReference type="RefSeq" id="WP_190577478.1">
    <property type="nucleotide sequence ID" value="NZ_CAWPQU010000078.1"/>
</dbReference>
<evidence type="ECO:0000313" key="3">
    <source>
        <dbReference type="Proteomes" id="UP000618445"/>
    </source>
</evidence>
<gene>
    <name evidence="2" type="ORF">H6G05_06950</name>
</gene>